<accession>A0A0F9MPP8</accession>
<evidence type="ECO:0000313" key="1">
    <source>
        <dbReference type="EMBL" id="KKN09285.1"/>
    </source>
</evidence>
<proteinExistence type="predicted"/>
<dbReference type="EMBL" id="LAZR01004365">
    <property type="protein sequence ID" value="KKN09285.1"/>
    <property type="molecule type" value="Genomic_DNA"/>
</dbReference>
<organism evidence="1">
    <name type="scientific">marine sediment metagenome</name>
    <dbReference type="NCBI Taxonomy" id="412755"/>
    <lineage>
        <taxon>unclassified sequences</taxon>
        <taxon>metagenomes</taxon>
        <taxon>ecological metagenomes</taxon>
    </lineage>
</organism>
<reference evidence="1" key="1">
    <citation type="journal article" date="2015" name="Nature">
        <title>Complex archaea that bridge the gap between prokaryotes and eukaryotes.</title>
        <authorList>
            <person name="Spang A."/>
            <person name="Saw J.H."/>
            <person name="Jorgensen S.L."/>
            <person name="Zaremba-Niedzwiedzka K."/>
            <person name="Martijn J."/>
            <person name="Lind A.E."/>
            <person name="van Eijk R."/>
            <person name="Schleper C."/>
            <person name="Guy L."/>
            <person name="Ettema T.J."/>
        </authorList>
    </citation>
    <scope>NUCLEOTIDE SEQUENCE</scope>
</reference>
<gene>
    <name evidence="1" type="ORF">LCGC14_1048110</name>
</gene>
<name>A0A0F9MPP8_9ZZZZ</name>
<protein>
    <submittedName>
        <fullName evidence="1">Uncharacterized protein</fullName>
    </submittedName>
</protein>
<dbReference type="AlphaFoldDB" id="A0A0F9MPP8"/>
<sequence>MEKPENGNEYMWDKFVEYIEEYAEEVGIDLKKESTWLPFWWCWERSQIEAQWNDDPEP</sequence>
<comment type="caution">
    <text evidence="1">The sequence shown here is derived from an EMBL/GenBank/DDBJ whole genome shotgun (WGS) entry which is preliminary data.</text>
</comment>